<dbReference type="Proteomes" id="UP000469215">
    <property type="component" value="Unassembled WGS sequence"/>
</dbReference>
<gene>
    <name evidence="3" type="ORF">GSY69_07875</name>
</gene>
<keyword evidence="4" id="KW-1185">Reference proteome</keyword>
<feature type="region of interest" description="Disordered" evidence="1">
    <location>
        <begin position="338"/>
        <end position="413"/>
    </location>
</feature>
<dbReference type="AlphaFoldDB" id="A0A6N9H7W2"/>
<dbReference type="GO" id="GO:0016020">
    <property type="term" value="C:membrane"/>
    <property type="evidence" value="ECO:0007669"/>
    <property type="project" value="TreeGrafter"/>
</dbReference>
<dbReference type="PANTHER" id="PTHR43798">
    <property type="entry name" value="MONOACYLGLYCEROL LIPASE"/>
    <property type="match status" value="1"/>
</dbReference>
<feature type="domain" description="AB hydrolase-1" evidence="2">
    <location>
        <begin position="32"/>
        <end position="183"/>
    </location>
</feature>
<dbReference type="InterPro" id="IPR050266">
    <property type="entry name" value="AB_hydrolase_sf"/>
</dbReference>
<feature type="compositionally biased region" description="Gly residues" evidence="1">
    <location>
        <begin position="346"/>
        <end position="359"/>
    </location>
</feature>
<comment type="caution">
    <text evidence="3">The sequence shown here is derived from an EMBL/GenBank/DDBJ whole genome shotgun (WGS) entry which is preliminary data.</text>
</comment>
<evidence type="ECO:0000256" key="1">
    <source>
        <dbReference type="SAM" id="MobiDB-lite"/>
    </source>
</evidence>
<proteinExistence type="predicted"/>
<evidence type="ECO:0000313" key="4">
    <source>
        <dbReference type="Proteomes" id="UP000469215"/>
    </source>
</evidence>
<dbReference type="InterPro" id="IPR029058">
    <property type="entry name" value="AB_hydrolase_fold"/>
</dbReference>
<reference evidence="3 4" key="1">
    <citation type="submission" date="2020-01" db="EMBL/GenBank/DDBJ databases">
        <authorList>
            <person name="Deng T."/>
        </authorList>
    </citation>
    <scope>NUCLEOTIDE SEQUENCE [LARGE SCALE GENOMIC DNA]</scope>
    <source>
        <strain evidence="3 4">5221</strain>
    </source>
</reference>
<sequence length="413" mass="42832">MRLLRRVGGRAKIRWLRVLGRRTRVLDAGSGPVVICSAGVGSAIPDWLPLVEELAADHRVIVFARPGWREASPQEAECALAGAEAVHEAAGAALTRVSLPVEAARLVGVLDACGVREPALALGHSMGAYIVEAALRLHPERLRGGVFLDGSTLSEAGLPFVAGRPAPKDSLVRTVQRRLLARARFLFDTGSILVGALRWAGIYARHGVLPLAYVQPGFLRRLVREIVDFEHCAGQLAALRSGAPLRPQAVLGIFPASGLVTQLRSRRWVGEVFAEARELARECRVITEVITRSGHFVMADRPALSANLIRRVEAEFDGGAVCAAAGSSARGEVPCGAEVRGPGVPGPGAGESGARGAGPSGPRAGVPSVAAPGAVGAPSVVGASGARALSPRGPGVGISVPGPALHPHKLVKS</sequence>
<organism evidence="3 4">
    <name type="scientific">Brevibacterium rongguiense</name>
    <dbReference type="NCBI Taxonomy" id="2695267"/>
    <lineage>
        <taxon>Bacteria</taxon>
        <taxon>Bacillati</taxon>
        <taxon>Actinomycetota</taxon>
        <taxon>Actinomycetes</taxon>
        <taxon>Micrococcales</taxon>
        <taxon>Brevibacteriaceae</taxon>
        <taxon>Brevibacterium</taxon>
    </lineage>
</organism>
<keyword evidence="3" id="KW-0378">Hydrolase</keyword>
<feature type="compositionally biased region" description="Low complexity" evidence="1">
    <location>
        <begin position="360"/>
        <end position="388"/>
    </location>
</feature>
<protein>
    <submittedName>
        <fullName evidence="3">Alpha/beta fold hydrolase</fullName>
    </submittedName>
</protein>
<evidence type="ECO:0000313" key="3">
    <source>
        <dbReference type="EMBL" id="MYM19886.1"/>
    </source>
</evidence>
<dbReference type="SUPFAM" id="SSF53474">
    <property type="entry name" value="alpha/beta-Hydrolases"/>
    <property type="match status" value="1"/>
</dbReference>
<dbReference type="PANTHER" id="PTHR43798:SF5">
    <property type="entry name" value="MONOACYLGLYCEROL LIPASE ABHD6"/>
    <property type="match status" value="1"/>
</dbReference>
<accession>A0A6N9H7W2</accession>
<evidence type="ECO:0000259" key="2">
    <source>
        <dbReference type="Pfam" id="PF00561"/>
    </source>
</evidence>
<dbReference type="EMBL" id="WWEQ01000028">
    <property type="protein sequence ID" value="MYM19886.1"/>
    <property type="molecule type" value="Genomic_DNA"/>
</dbReference>
<dbReference type="GO" id="GO:0046464">
    <property type="term" value="P:acylglycerol catabolic process"/>
    <property type="evidence" value="ECO:0007669"/>
    <property type="project" value="TreeGrafter"/>
</dbReference>
<dbReference type="InterPro" id="IPR000073">
    <property type="entry name" value="AB_hydrolase_1"/>
</dbReference>
<name>A0A6N9H7W2_9MICO</name>
<dbReference type="Gene3D" id="3.40.50.1820">
    <property type="entry name" value="alpha/beta hydrolase"/>
    <property type="match status" value="1"/>
</dbReference>
<dbReference type="RefSeq" id="WP_160953316.1">
    <property type="nucleotide sequence ID" value="NZ_WWEQ01000028.1"/>
</dbReference>
<dbReference type="GO" id="GO:0047372">
    <property type="term" value="F:monoacylglycerol lipase activity"/>
    <property type="evidence" value="ECO:0007669"/>
    <property type="project" value="TreeGrafter"/>
</dbReference>
<dbReference type="Pfam" id="PF00561">
    <property type="entry name" value="Abhydrolase_1"/>
    <property type="match status" value="1"/>
</dbReference>